<feature type="binding site" evidence="11">
    <location>
        <position position="154"/>
    </location>
    <ligand>
        <name>ATP</name>
        <dbReference type="ChEBI" id="CHEBI:30616"/>
    </ligand>
</feature>
<dbReference type="InterPro" id="IPR027417">
    <property type="entry name" value="P-loop_NTPase"/>
</dbReference>
<evidence type="ECO:0000256" key="7">
    <source>
        <dbReference type="ARBA" id="ARBA00022777"/>
    </source>
</evidence>
<keyword evidence="7 11" id="KW-0418">Kinase</keyword>
<evidence type="ECO:0000256" key="10">
    <source>
        <dbReference type="ARBA" id="ARBA00048567"/>
    </source>
</evidence>
<keyword evidence="11" id="KW-0479">Metal-binding</keyword>
<keyword evidence="11" id="KW-0460">Magnesium</keyword>
<feature type="binding site" evidence="11">
    <location>
        <begin position="12"/>
        <end position="17"/>
    </location>
    <ligand>
        <name>ATP</name>
        <dbReference type="ChEBI" id="CHEBI:30616"/>
    </ligand>
</feature>
<comment type="subcellular location">
    <subcellularLocation>
        <location evidence="11">Cytoplasm</location>
    </subcellularLocation>
</comment>
<dbReference type="InterPro" id="IPR023000">
    <property type="entry name" value="Shikimate_kinase_CS"/>
</dbReference>
<organism evidence="12 13">
    <name type="scientific">Motilibacter deserti</name>
    <dbReference type="NCBI Taxonomy" id="2714956"/>
    <lineage>
        <taxon>Bacteria</taxon>
        <taxon>Bacillati</taxon>
        <taxon>Actinomycetota</taxon>
        <taxon>Actinomycetes</taxon>
        <taxon>Motilibacterales</taxon>
        <taxon>Motilibacteraceae</taxon>
        <taxon>Motilibacter</taxon>
    </lineage>
</organism>
<dbReference type="InterPro" id="IPR031322">
    <property type="entry name" value="Shikimate/glucono_kinase"/>
</dbReference>
<feature type="binding site" evidence="11">
    <location>
        <position position="80"/>
    </location>
    <ligand>
        <name>substrate</name>
    </ligand>
</feature>
<feature type="binding site" evidence="11">
    <location>
        <position position="16"/>
    </location>
    <ligand>
        <name>Mg(2+)</name>
        <dbReference type="ChEBI" id="CHEBI:18420"/>
    </ligand>
</feature>
<gene>
    <name evidence="11" type="primary">aroK</name>
    <name evidence="12" type="ORF">G9H71_09510</name>
</gene>
<keyword evidence="5 11" id="KW-0808">Transferase</keyword>
<keyword evidence="4 11" id="KW-0028">Amino-acid biosynthesis</keyword>
<dbReference type="RefSeq" id="WP_166281060.1">
    <property type="nucleotide sequence ID" value="NZ_JAANNP010000003.1"/>
</dbReference>
<dbReference type="Pfam" id="PF01202">
    <property type="entry name" value="SKI"/>
    <property type="match status" value="1"/>
</dbReference>
<evidence type="ECO:0000256" key="6">
    <source>
        <dbReference type="ARBA" id="ARBA00022741"/>
    </source>
</evidence>
<comment type="cofactor">
    <cofactor evidence="11">
        <name>Mg(2+)</name>
        <dbReference type="ChEBI" id="CHEBI:18420"/>
    </cofactor>
    <text evidence="11">Binds 1 Mg(2+) ion per subunit.</text>
</comment>
<keyword evidence="13" id="KW-1185">Reference proteome</keyword>
<dbReference type="CDD" id="cd00464">
    <property type="entry name" value="SK"/>
    <property type="match status" value="1"/>
</dbReference>
<evidence type="ECO:0000256" key="3">
    <source>
        <dbReference type="ARBA" id="ARBA00012154"/>
    </source>
</evidence>
<keyword evidence="9 11" id="KW-0057">Aromatic amino acid biosynthesis</keyword>
<dbReference type="EC" id="2.7.1.71" evidence="3 11"/>
<feature type="binding site" evidence="11">
    <location>
        <position position="119"/>
    </location>
    <ligand>
        <name>ATP</name>
        <dbReference type="ChEBI" id="CHEBI:30616"/>
    </ligand>
</feature>
<evidence type="ECO:0000256" key="8">
    <source>
        <dbReference type="ARBA" id="ARBA00022840"/>
    </source>
</evidence>
<protein>
    <recommendedName>
        <fullName evidence="3 11">Shikimate kinase</fullName>
        <shortName evidence="11">SK</shortName>
        <ecNumber evidence="3 11">2.7.1.71</ecNumber>
    </recommendedName>
</protein>
<keyword evidence="11" id="KW-0963">Cytoplasm</keyword>
<dbReference type="Proteomes" id="UP000800981">
    <property type="component" value="Unassembled WGS sequence"/>
</dbReference>
<dbReference type="InterPro" id="IPR000623">
    <property type="entry name" value="Shikimate_kinase/TSH1"/>
</dbReference>
<dbReference type="EMBL" id="JAANNP010000003">
    <property type="protein sequence ID" value="NHC14016.1"/>
    <property type="molecule type" value="Genomic_DNA"/>
</dbReference>
<comment type="catalytic activity">
    <reaction evidence="10 11">
        <text>shikimate + ATP = 3-phosphoshikimate + ADP + H(+)</text>
        <dbReference type="Rhea" id="RHEA:13121"/>
        <dbReference type="ChEBI" id="CHEBI:15378"/>
        <dbReference type="ChEBI" id="CHEBI:30616"/>
        <dbReference type="ChEBI" id="CHEBI:36208"/>
        <dbReference type="ChEBI" id="CHEBI:145989"/>
        <dbReference type="ChEBI" id="CHEBI:456216"/>
        <dbReference type="EC" id="2.7.1.71"/>
    </reaction>
</comment>
<dbReference type="PROSITE" id="PS01128">
    <property type="entry name" value="SHIKIMATE_KINASE"/>
    <property type="match status" value="1"/>
</dbReference>
<name>A0ABX0GV45_9ACTN</name>
<dbReference type="PANTHER" id="PTHR21087:SF16">
    <property type="entry name" value="SHIKIMATE KINASE 1, CHLOROPLASTIC"/>
    <property type="match status" value="1"/>
</dbReference>
<keyword evidence="6 11" id="KW-0547">Nucleotide-binding</keyword>
<feature type="binding site" evidence="11">
    <location>
        <position position="58"/>
    </location>
    <ligand>
        <name>substrate</name>
    </ligand>
</feature>
<evidence type="ECO:0000313" key="13">
    <source>
        <dbReference type="Proteomes" id="UP000800981"/>
    </source>
</evidence>
<feature type="binding site" evidence="11">
    <location>
        <position position="137"/>
    </location>
    <ligand>
        <name>substrate</name>
    </ligand>
</feature>
<comment type="subunit">
    <text evidence="11">Monomer.</text>
</comment>
<evidence type="ECO:0000256" key="1">
    <source>
        <dbReference type="ARBA" id="ARBA00004842"/>
    </source>
</evidence>
<dbReference type="PANTHER" id="PTHR21087">
    <property type="entry name" value="SHIKIMATE KINASE"/>
    <property type="match status" value="1"/>
</dbReference>
<accession>A0ABX0GV45</accession>
<dbReference type="HAMAP" id="MF_00109">
    <property type="entry name" value="Shikimate_kinase"/>
    <property type="match status" value="1"/>
</dbReference>
<comment type="function">
    <text evidence="11">Catalyzes the specific phosphorylation of the 3-hydroxyl group of shikimic acid using ATP as a cosubstrate.</text>
</comment>
<dbReference type="SUPFAM" id="SSF52540">
    <property type="entry name" value="P-loop containing nucleoside triphosphate hydrolases"/>
    <property type="match status" value="1"/>
</dbReference>
<reference evidence="12 13" key="1">
    <citation type="submission" date="2020-03" db="EMBL/GenBank/DDBJ databases">
        <title>Two novel Motilibacter sp.</title>
        <authorList>
            <person name="Liu S."/>
        </authorList>
    </citation>
    <scope>NUCLEOTIDE SEQUENCE [LARGE SCALE GENOMIC DNA]</scope>
    <source>
        <strain evidence="12 13">E257</strain>
    </source>
</reference>
<evidence type="ECO:0000313" key="12">
    <source>
        <dbReference type="EMBL" id="NHC14016.1"/>
    </source>
</evidence>
<dbReference type="Gene3D" id="3.40.50.300">
    <property type="entry name" value="P-loop containing nucleotide triphosphate hydrolases"/>
    <property type="match status" value="1"/>
</dbReference>
<feature type="binding site" evidence="11">
    <location>
        <position position="34"/>
    </location>
    <ligand>
        <name>substrate</name>
    </ligand>
</feature>
<evidence type="ECO:0000256" key="4">
    <source>
        <dbReference type="ARBA" id="ARBA00022605"/>
    </source>
</evidence>
<comment type="similarity">
    <text evidence="2 11">Belongs to the shikimate kinase family.</text>
</comment>
<keyword evidence="8 11" id="KW-0067">ATP-binding</keyword>
<comment type="caution">
    <text evidence="12">The sequence shown here is derived from an EMBL/GenBank/DDBJ whole genome shotgun (WGS) entry which is preliminary data.</text>
</comment>
<dbReference type="GO" id="GO:0016301">
    <property type="term" value="F:kinase activity"/>
    <property type="evidence" value="ECO:0007669"/>
    <property type="project" value="UniProtKB-KW"/>
</dbReference>
<dbReference type="PRINTS" id="PR01100">
    <property type="entry name" value="SHIKIMTKNASE"/>
</dbReference>
<sequence>MSPRAVVVGPPGAGKTTVGQLLARRLEVPFRDTDSDVEAVAGMTVADLFIEKGEAHFRELERAAVAAALTEFDGVLALGGGAVLDAGTRAALVASPAPVVLLVVGIEDAAARVGFNQARPLLLGNPRQQWQRLLEQRKGFYEEVATMTVPTDKRAPAHVADEIAARLADAQ</sequence>
<evidence type="ECO:0000256" key="9">
    <source>
        <dbReference type="ARBA" id="ARBA00023141"/>
    </source>
</evidence>
<evidence type="ECO:0000256" key="11">
    <source>
        <dbReference type="HAMAP-Rule" id="MF_00109"/>
    </source>
</evidence>
<comment type="pathway">
    <text evidence="1 11">Metabolic intermediate biosynthesis; chorismate biosynthesis; chorismate from D-erythrose 4-phosphate and phosphoenolpyruvate: step 5/7.</text>
</comment>
<evidence type="ECO:0000256" key="2">
    <source>
        <dbReference type="ARBA" id="ARBA00006997"/>
    </source>
</evidence>
<proteinExistence type="inferred from homology"/>
<evidence type="ECO:0000256" key="5">
    <source>
        <dbReference type="ARBA" id="ARBA00022679"/>
    </source>
</evidence>